<evidence type="ECO:0008006" key="3">
    <source>
        <dbReference type="Google" id="ProtNLM"/>
    </source>
</evidence>
<reference evidence="2" key="1">
    <citation type="journal article" date="2019" name="Int. J. Syst. Evol. Microbiol.">
        <title>The Global Catalogue of Microorganisms (GCM) 10K type strain sequencing project: providing services to taxonomists for standard genome sequencing and annotation.</title>
        <authorList>
            <consortium name="The Broad Institute Genomics Platform"/>
            <consortium name="The Broad Institute Genome Sequencing Center for Infectious Disease"/>
            <person name="Wu L."/>
            <person name="Ma J."/>
        </authorList>
    </citation>
    <scope>NUCLEOTIDE SEQUENCE [LARGE SCALE GENOMIC DNA]</scope>
    <source>
        <strain evidence="2">Q85</strain>
    </source>
</reference>
<dbReference type="SUPFAM" id="SSF81301">
    <property type="entry name" value="Nucleotidyltransferase"/>
    <property type="match status" value="1"/>
</dbReference>
<evidence type="ECO:0000313" key="1">
    <source>
        <dbReference type="EMBL" id="MFD1786568.1"/>
    </source>
</evidence>
<gene>
    <name evidence="1" type="ORF">ACFSC3_03180</name>
</gene>
<comment type="caution">
    <text evidence="1">The sequence shown here is derived from an EMBL/GenBank/DDBJ whole genome shotgun (WGS) entry which is preliminary data.</text>
</comment>
<name>A0ABW4N9K1_9SPHN</name>
<accession>A0ABW4N9K1</accession>
<dbReference type="InterPro" id="IPR043519">
    <property type="entry name" value="NT_sf"/>
</dbReference>
<evidence type="ECO:0000313" key="2">
    <source>
        <dbReference type="Proteomes" id="UP001597283"/>
    </source>
</evidence>
<dbReference type="Proteomes" id="UP001597283">
    <property type="component" value="Unassembled WGS sequence"/>
</dbReference>
<dbReference type="EMBL" id="JBHUFC010000002">
    <property type="protein sequence ID" value="MFD1786568.1"/>
    <property type="molecule type" value="Genomic_DNA"/>
</dbReference>
<protein>
    <recommendedName>
        <fullName evidence="3">Nucleotidyltransferase family protein</fullName>
    </recommendedName>
</protein>
<proteinExistence type="predicted"/>
<sequence>MAIPEPLAITLAMIAQGARAAEDDWWIIGSAAVALHGAFVTPLKDVDVMMSYRDAERFLTDVNGDRIVPEPSALFQSDIFGVWTAPPIPVEIFGGFRLACNEGWQSIGFTTRLAMAVDGGQIYIPGIDDLRGLLRSFGRPKDLERLRLIEA</sequence>
<dbReference type="Gene3D" id="3.30.460.40">
    <property type="match status" value="1"/>
</dbReference>
<dbReference type="RefSeq" id="WP_380938679.1">
    <property type="nucleotide sequence ID" value="NZ_JBHUFC010000002.1"/>
</dbReference>
<organism evidence="1 2">
    <name type="scientific">Sphingomonas floccifaciens</name>
    <dbReference type="NCBI Taxonomy" id="1844115"/>
    <lineage>
        <taxon>Bacteria</taxon>
        <taxon>Pseudomonadati</taxon>
        <taxon>Pseudomonadota</taxon>
        <taxon>Alphaproteobacteria</taxon>
        <taxon>Sphingomonadales</taxon>
        <taxon>Sphingomonadaceae</taxon>
        <taxon>Sphingomonas</taxon>
    </lineage>
</organism>
<keyword evidence="2" id="KW-1185">Reference proteome</keyword>